<evidence type="ECO:0000256" key="1">
    <source>
        <dbReference type="ARBA" id="ARBA00004123"/>
    </source>
</evidence>
<keyword evidence="6" id="KW-0539">Nucleus</keyword>
<keyword evidence="11" id="KW-1185">Reference proteome</keyword>
<dbReference type="PANTHER" id="PTHR45614">
    <property type="entry name" value="MYB PROTEIN-RELATED"/>
    <property type="match status" value="1"/>
</dbReference>
<reference evidence="10 11" key="1">
    <citation type="journal article" date="2018" name="Proc. Natl. Acad. Sci. U.S.A.">
        <title>Draft genome sequence of Camellia sinensis var. sinensis provides insights into the evolution of the tea genome and tea quality.</title>
        <authorList>
            <person name="Wei C."/>
            <person name="Yang H."/>
            <person name="Wang S."/>
            <person name="Zhao J."/>
            <person name="Liu C."/>
            <person name="Gao L."/>
            <person name="Xia E."/>
            <person name="Lu Y."/>
            <person name="Tai Y."/>
            <person name="She G."/>
            <person name="Sun J."/>
            <person name="Cao H."/>
            <person name="Tong W."/>
            <person name="Gao Q."/>
            <person name="Li Y."/>
            <person name="Deng W."/>
            <person name="Jiang X."/>
            <person name="Wang W."/>
            <person name="Chen Q."/>
            <person name="Zhang S."/>
            <person name="Li H."/>
            <person name="Wu J."/>
            <person name="Wang P."/>
            <person name="Li P."/>
            <person name="Shi C."/>
            <person name="Zheng F."/>
            <person name="Jian J."/>
            <person name="Huang B."/>
            <person name="Shan D."/>
            <person name="Shi M."/>
            <person name="Fang C."/>
            <person name="Yue Y."/>
            <person name="Li F."/>
            <person name="Li D."/>
            <person name="Wei S."/>
            <person name="Han B."/>
            <person name="Jiang C."/>
            <person name="Yin Y."/>
            <person name="Xia T."/>
            <person name="Zhang Z."/>
            <person name="Bennetzen J.L."/>
            <person name="Zhao S."/>
            <person name="Wan X."/>
        </authorList>
    </citation>
    <scope>NUCLEOTIDE SEQUENCE [LARGE SCALE GENOMIC DNA]</scope>
    <source>
        <strain evidence="11">cv. Shuchazao</strain>
        <tissue evidence="10">Leaf</tissue>
    </source>
</reference>
<dbReference type="PANTHER" id="PTHR45614:SF175">
    <property type="entry name" value="TRANSCRIPTION FACTOR MYB105-RELATED"/>
    <property type="match status" value="1"/>
</dbReference>
<dbReference type="FunFam" id="1.10.10.60:FF:000060">
    <property type="entry name" value="MYB transcription factor"/>
    <property type="match status" value="1"/>
</dbReference>
<gene>
    <name evidence="10" type="ORF">TEA_018727</name>
</gene>
<proteinExistence type="predicted"/>
<dbReference type="Proteomes" id="UP000306102">
    <property type="component" value="Unassembled WGS sequence"/>
</dbReference>
<dbReference type="SMART" id="SM00717">
    <property type="entry name" value="SANT"/>
    <property type="match status" value="2"/>
</dbReference>
<evidence type="ECO:0000256" key="4">
    <source>
        <dbReference type="ARBA" id="ARBA00023125"/>
    </source>
</evidence>
<evidence type="ECO:0000259" key="9">
    <source>
        <dbReference type="PROSITE" id="PS51294"/>
    </source>
</evidence>
<evidence type="ECO:0000313" key="10">
    <source>
        <dbReference type="EMBL" id="THF98328.1"/>
    </source>
</evidence>
<dbReference type="Pfam" id="PF13921">
    <property type="entry name" value="Myb_DNA-bind_6"/>
    <property type="match status" value="1"/>
</dbReference>
<dbReference type="InterPro" id="IPR017930">
    <property type="entry name" value="Myb_dom"/>
</dbReference>
<evidence type="ECO:0000256" key="2">
    <source>
        <dbReference type="ARBA" id="ARBA00022737"/>
    </source>
</evidence>
<feature type="domain" description="Myb-like" evidence="8">
    <location>
        <begin position="196"/>
        <end position="246"/>
    </location>
</feature>
<dbReference type="InterPro" id="IPR001005">
    <property type="entry name" value="SANT/Myb"/>
</dbReference>
<comment type="caution">
    <text evidence="10">The sequence shown here is derived from an EMBL/GenBank/DDBJ whole genome shotgun (WGS) entry which is preliminary data.</text>
</comment>
<feature type="domain" description="HTH myb-type" evidence="9">
    <location>
        <begin position="196"/>
        <end position="250"/>
    </location>
</feature>
<dbReference type="GO" id="GO:0000981">
    <property type="term" value="F:DNA-binding transcription factor activity, RNA polymerase II-specific"/>
    <property type="evidence" value="ECO:0007669"/>
    <property type="project" value="TreeGrafter"/>
</dbReference>
<keyword evidence="3" id="KW-0805">Transcription regulation</keyword>
<dbReference type="STRING" id="542762.A0A4S4D7D8"/>
<dbReference type="FunFam" id="1.10.10.60:FF:000356">
    <property type="entry name" value="MYB transcription factor"/>
    <property type="match status" value="1"/>
</dbReference>
<evidence type="ECO:0000256" key="7">
    <source>
        <dbReference type="SAM" id="MobiDB-lite"/>
    </source>
</evidence>
<dbReference type="InterPro" id="IPR009057">
    <property type="entry name" value="Homeodomain-like_sf"/>
</dbReference>
<comment type="subcellular location">
    <subcellularLocation>
        <location evidence="1">Nucleus</location>
    </subcellularLocation>
</comment>
<accession>A0A4S4D7D8</accession>
<feature type="region of interest" description="Disordered" evidence="7">
    <location>
        <begin position="101"/>
        <end position="152"/>
    </location>
</feature>
<evidence type="ECO:0000256" key="5">
    <source>
        <dbReference type="ARBA" id="ARBA00023163"/>
    </source>
</evidence>
<dbReference type="SUPFAM" id="SSF46689">
    <property type="entry name" value="Homeodomain-like"/>
    <property type="match status" value="1"/>
</dbReference>
<evidence type="ECO:0000259" key="8">
    <source>
        <dbReference type="PROSITE" id="PS50090"/>
    </source>
</evidence>
<feature type="domain" description="HTH myb-type" evidence="9">
    <location>
        <begin position="144"/>
        <end position="195"/>
    </location>
</feature>
<keyword evidence="4" id="KW-0238">DNA-binding</keyword>
<protein>
    <submittedName>
        <fullName evidence="10">Uncharacterized protein</fullName>
    </submittedName>
</protein>
<evidence type="ECO:0000256" key="6">
    <source>
        <dbReference type="ARBA" id="ARBA00023242"/>
    </source>
</evidence>
<name>A0A4S4D7D8_CAMSN</name>
<dbReference type="AlphaFoldDB" id="A0A4S4D7D8"/>
<evidence type="ECO:0000313" key="11">
    <source>
        <dbReference type="Proteomes" id="UP000306102"/>
    </source>
</evidence>
<dbReference type="PROSITE" id="PS50090">
    <property type="entry name" value="MYB_LIKE"/>
    <property type="match status" value="2"/>
</dbReference>
<dbReference type="Gene3D" id="1.10.10.60">
    <property type="entry name" value="Homeodomain-like"/>
    <property type="match status" value="2"/>
</dbReference>
<sequence length="450" mass="50227">MTLQQYNIAFFCHQENDGMSNQNPPTATTTCTSIQFNNVIYKTPLAPPPPSSMALCPNMGSLSLNHPTTSSASQLLHYYNKSHDQSKLDMPSSFKEICTTTTTTNSEGSDDNAPMEDDDEINDDDPNNGSVKEKEMEGGKQQSNKLCGRGHWKPAEDSQLKQLVALYGPQNWNLIADKLEGRSGKSCRLRWFNQLDPRINRRAFSEEEEERLMAAHRVYGNKWAMIARLFPGRTDNAVKNHWHVVMARKYRQHSIAYRRRKLSHSVVGSEPNTFSFYGGNFISSNHFPFDVPIGGFNVLHSMSNGTDEEAVLSSGKDLLLDPCGQTPFDFFTGLSSRYIPPFPTFYLKRVNDMNSCIGSPNKFWDPIVSRDDYDHHPSQLLAMQYSSLSCNNQLSCLSDTTVSTSQVSVTKLSSSSPSLLAADNTANTARSHFEITISPPFIDFLGVGAT</sequence>
<dbReference type="CDD" id="cd00167">
    <property type="entry name" value="SANT"/>
    <property type="match status" value="2"/>
</dbReference>
<organism evidence="10 11">
    <name type="scientific">Camellia sinensis var. sinensis</name>
    <name type="common">China tea</name>
    <dbReference type="NCBI Taxonomy" id="542762"/>
    <lineage>
        <taxon>Eukaryota</taxon>
        <taxon>Viridiplantae</taxon>
        <taxon>Streptophyta</taxon>
        <taxon>Embryophyta</taxon>
        <taxon>Tracheophyta</taxon>
        <taxon>Spermatophyta</taxon>
        <taxon>Magnoliopsida</taxon>
        <taxon>eudicotyledons</taxon>
        <taxon>Gunneridae</taxon>
        <taxon>Pentapetalae</taxon>
        <taxon>asterids</taxon>
        <taxon>Ericales</taxon>
        <taxon>Theaceae</taxon>
        <taxon>Camellia</taxon>
    </lineage>
</organism>
<feature type="compositionally biased region" description="Acidic residues" evidence="7">
    <location>
        <begin position="108"/>
        <end position="126"/>
    </location>
</feature>
<keyword evidence="5" id="KW-0804">Transcription</keyword>
<dbReference type="PROSITE" id="PS51294">
    <property type="entry name" value="HTH_MYB"/>
    <property type="match status" value="2"/>
</dbReference>
<dbReference type="InterPro" id="IPR050560">
    <property type="entry name" value="MYB_TF"/>
</dbReference>
<keyword evidence="2" id="KW-0677">Repeat</keyword>
<dbReference type="EMBL" id="SDRB02012238">
    <property type="protein sequence ID" value="THF98328.1"/>
    <property type="molecule type" value="Genomic_DNA"/>
</dbReference>
<evidence type="ECO:0000256" key="3">
    <source>
        <dbReference type="ARBA" id="ARBA00023015"/>
    </source>
</evidence>
<dbReference type="GO" id="GO:0000978">
    <property type="term" value="F:RNA polymerase II cis-regulatory region sequence-specific DNA binding"/>
    <property type="evidence" value="ECO:0007669"/>
    <property type="project" value="TreeGrafter"/>
</dbReference>
<feature type="domain" description="Myb-like" evidence="8">
    <location>
        <begin position="149"/>
        <end position="195"/>
    </location>
</feature>
<dbReference type="GO" id="GO:0005634">
    <property type="term" value="C:nucleus"/>
    <property type="evidence" value="ECO:0007669"/>
    <property type="project" value="UniProtKB-SubCell"/>
</dbReference>